<proteinExistence type="predicted"/>
<name>A0AA35WIT6_GEOBA</name>
<dbReference type="AlphaFoldDB" id="A0AA35WIT6"/>
<comment type="caution">
    <text evidence="2">The sequence shown here is derived from an EMBL/GenBank/DDBJ whole genome shotgun (WGS) entry which is preliminary data.</text>
</comment>
<evidence type="ECO:0000313" key="3">
    <source>
        <dbReference type="Proteomes" id="UP001174909"/>
    </source>
</evidence>
<keyword evidence="2" id="KW-0812">Transmembrane</keyword>
<sequence length="134" mass="15392">MVIWRPSANRNRFAYSLVHDLDQGDEEEEERMENKNFETVKMRSVSRGDAGTPPPISSTQAEDDLRWGGRKPFLQLPWTNDVFILSTVHTKGDAHLLVYQIKESSSTSDYSSPYEAKLTKTLKKFTAKPVTQWQ</sequence>
<evidence type="ECO:0000313" key="2">
    <source>
        <dbReference type="EMBL" id="CAI8015357.1"/>
    </source>
</evidence>
<keyword evidence="2" id="KW-0472">Membrane</keyword>
<reference evidence="2" key="1">
    <citation type="submission" date="2023-03" db="EMBL/GenBank/DDBJ databases">
        <authorList>
            <person name="Steffen K."/>
            <person name="Cardenas P."/>
        </authorList>
    </citation>
    <scope>NUCLEOTIDE SEQUENCE</scope>
</reference>
<protein>
    <submittedName>
        <fullName evidence="2">Transmembrane protein 87B</fullName>
    </submittedName>
</protein>
<dbReference type="EMBL" id="CASHTH010001435">
    <property type="protein sequence ID" value="CAI8015357.1"/>
    <property type="molecule type" value="Genomic_DNA"/>
</dbReference>
<feature type="region of interest" description="Disordered" evidence="1">
    <location>
        <begin position="23"/>
        <end position="64"/>
    </location>
</feature>
<evidence type="ECO:0000256" key="1">
    <source>
        <dbReference type="SAM" id="MobiDB-lite"/>
    </source>
</evidence>
<keyword evidence="3" id="KW-1185">Reference proteome</keyword>
<accession>A0AA35WIT6</accession>
<dbReference type="Proteomes" id="UP001174909">
    <property type="component" value="Unassembled WGS sequence"/>
</dbReference>
<gene>
    <name evidence="2" type="ORF">GBAR_LOCUS9514</name>
</gene>
<feature type="compositionally biased region" description="Basic and acidic residues" evidence="1">
    <location>
        <begin position="32"/>
        <end position="41"/>
    </location>
</feature>
<organism evidence="2 3">
    <name type="scientific">Geodia barretti</name>
    <name type="common">Barrett's horny sponge</name>
    <dbReference type="NCBI Taxonomy" id="519541"/>
    <lineage>
        <taxon>Eukaryota</taxon>
        <taxon>Metazoa</taxon>
        <taxon>Porifera</taxon>
        <taxon>Demospongiae</taxon>
        <taxon>Heteroscleromorpha</taxon>
        <taxon>Tetractinellida</taxon>
        <taxon>Astrophorina</taxon>
        <taxon>Geodiidae</taxon>
        <taxon>Geodia</taxon>
    </lineage>
</organism>